<dbReference type="Proteomes" id="UP000253083">
    <property type="component" value="Unassembled WGS sequence"/>
</dbReference>
<organism evidence="1 2">
    <name type="scientific">Arenicella xantha</name>
    <dbReference type="NCBI Taxonomy" id="644221"/>
    <lineage>
        <taxon>Bacteria</taxon>
        <taxon>Pseudomonadati</taxon>
        <taxon>Pseudomonadota</taxon>
        <taxon>Gammaproteobacteria</taxon>
        <taxon>Arenicellales</taxon>
        <taxon>Arenicellaceae</taxon>
        <taxon>Arenicella</taxon>
    </lineage>
</organism>
<evidence type="ECO:0000313" key="2">
    <source>
        <dbReference type="Proteomes" id="UP000253083"/>
    </source>
</evidence>
<evidence type="ECO:0000313" key="1">
    <source>
        <dbReference type="EMBL" id="RBP50595.1"/>
    </source>
</evidence>
<sequence length="33" mass="3559">MLAIWELLRALAVAALRSGSFGIYHTKVEASPS</sequence>
<accession>A0A395JJK7</accession>
<keyword evidence="2" id="KW-1185">Reference proteome</keyword>
<dbReference type="EMBL" id="QNRT01000002">
    <property type="protein sequence ID" value="RBP50595.1"/>
    <property type="molecule type" value="Genomic_DNA"/>
</dbReference>
<comment type="caution">
    <text evidence="1">The sequence shown here is derived from an EMBL/GenBank/DDBJ whole genome shotgun (WGS) entry which is preliminary data.</text>
</comment>
<name>A0A395JJK7_9GAMM</name>
<dbReference type="AlphaFoldDB" id="A0A395JJK7"/>
<proteinExistence type="predicted"/>
<protein>
    <submittedName>
        <fullName evidence="1">Uncharacterized protein</fullName>
    </submittedName>
</protein>
<dbReference type="InParanoid" id="A0A395JJK7"/>
<gene>
    <name evidence="1" type="ORF">DFR28_1026</name>
</gene>
<reference evidence="1 2" key="1">
    <citation type="submission" date="2018-06" db="EMBL/GenBank/DDBJ databases">
        <title>Genomic Encyclopedia of Type Strains, Phase IV (KMG-IV): sequencing the most valuable type-strain genomes for metagenomic binning, comparative biology and taxonomic classification.</title>
        <authorList>
            <person name="Goeker M."/>
        </authorList>
    </citation>
    <scope>NUCLEOTIDE SEQUENCE [LARGE SCALE GENOMIC DNA]</scope>
    <source>
        <strain evidence="1 2">DSM 24032</strain>
    </source>
</reference>